<keyword evidence="2" id="KW-1185">Reference proteome</keyword>
<proteinExistence type="predicted"/>
<accession>A0A9K3HKK6</accession>
<dbReference type="AlphaFoldDB" id="A0A9K3HKK6"/>
<organism evidence="1 2">
    <name type="scientific">Helianthus annuus</name>
    <name type="common">Common sunflower</name>
    <dbReference type="NCBI Taxonomy" id="4232"/>
    <lineage>
        <taxon>Eukaryota</taxon>
        <taxon>Viridiplantae</taxon>
        <taxon>Streptophyta</taxon>
        <taxon>Embryophyta</taxon>
        <taxon>Tracheophyta</taxon>
        <taxon>Spermatophyta</taxon>
        <taxon>Magnoliopsida</taxon>
        <taxon>eudicotyledons</taxon>
        <taxon>Gunneridae</taxon>
        <taxon>Pentapetalae</taxon>
        <taxon>asterids</taxon>
        <taxon>campanulids</taxon>
        <taxon>Asterales</taxon>
        <taxon>Asteraceae</taxon>
        <taxon>Asteroideae</taxon>
        <taxon>Heliantheae alliance</taxon>
        <taxon>Heliantheae</taxon>
        <taxon>Helianthus</taxon>
    </lineage>
</organism>
<dbReference type="EMBL" id="MNCJ02000326">
    <property type="protein sequence ID" value="KAF5780026.1"/>
    <property type="molecule type" value="Genomic_DNA"/>
</dbReference>
<reference evidence="1" key="1">
    <citation type="journal article" date="2017" name="Nature">
        <title>The sunflower genome provides insights into oil metabolism, flowering and Asterid evolution.</title>
        <authorList>
            <person name="Badouin H."/>
            <person name="Gouzy J."/>
            <person name="Grassa C.J."/>
            <person name="Murat F."/>
            <person name="Staton S.E."/>
            <person name="Cottret L."/>
            <person name="Lelandais-Briere C."/>
            <person name="Owens G.L."/>
            <person name="Carrere S."/>
            <person name="Mayjonade B."/>
            <person name="Legrand L."/>
            <person name="Gill N."/>
            <person name="Kane N.C."/>
            <person name="Bowers J.E."/>
            <person name="Hubner S."/>
            <person name="Bellec A."/>
            <person name="Berard A."/>
            <person name="Berges H."/>
            <person name="Blanchet N."/>
            <person name="Boniface M.C."/>
            <person name="Brunel D."/>
            <person name="Catrice O."/>
            <person name="Chaidir N."/>
            <person name="Claudel C."/>
            <person name="Donnadieu C."/>
            <person name="Faraut T."/>
            <person name="Fievet G."/>
            <person name="Helmstetter N."/>
            <person name="King M."/>
            <person name="Knapp S.J."/>
            <person name="Lai Z."/>
            <person name="Le Paslier M.C."/>
            <person name="Lippi Y."/>
            <person name="Lorenzon L."/>
            <person name="Mandel J.R."/>
            <person name="Marage G."/>
            <person name="Marchand G."/>
            <person name="Marquand E."/>
            <person name="Bret-Mestries E."/>
            <person name="Morien E."/>
            <person name="Nambeesan S."/>
            <person name="Nguyen T."/>
            <person name="Pegot-Espagnet P."/>
            <person name="Pouilly N."/>
            <person name="Raftis F."/>
            <person name="Sallet E."/>
            <person name="Schiex T."/>
            <person name="Thomas J."/>
            <person name="Vandecasteele C."/>
            <person name="Vares D."/>
            <person name="Vear F."/>
            <person name="Vautrin S."/>
            <person name="Crespi M."/>
            <person name="Mangin B."/>
            <person name="Burke J.M."/>
            <person name="Salse J."/>
            <person name="Munos S."/>
            <person name="Vincourt P."/>
            <person name="Rieseberg L.H."/>
            <person name="Langlade N.B."/>
        </authorList>
    </citation>
    <scope>NUCLEOTIDE SEQUENCE</scope>
    <source>
        <tissue evidence="1">Leaves</tissue>
    </source>
</reference>
<dbReference type="Proteomes" id="UP000215914">
    <property type="component" value="Unassembled WGS sequence"/>
</dbReference>
<name>A0A9K3HKK6_HELAN</name>
<dbReference type="Gramene" id="mRNA:HanXRQr2_Chr11g0467401">
    <property type="protein sequence ID" value="CDS:HanXRQr2_Chr11g0467401.1"/>
    <property type="gene ID" value="HanXRQr2_Chr11g0467401"/>
</dbReference>
<reference evidence="1" key="2">
    <citation type="submission" date="2020-06" db="EMBL/GenBank/DDBJ databases">
        <title>Helianthus annuus Genome sequencing and assembly Release 2.</title>
        <authorList>
            <person name="Gouzy J."/>
            <person name="Langlade N."/>
            <person name="Munos S."/>
        </authorList>
    </citation>
    <scope>NUCLEOTIDE SEQUENCE</scope>
    <source>
        <tissue evidence="1">Leaves</tissue>
    </source>
</reference>
<gene>
    <name evidence="1" type="ORF">HanXRQr2_Chr11g0467401</name>
</gene>
<evidence type="ECO:0000313" key="2">
    <source>
        <dbReference type="Proteomes" id="UP000215914"/>
    </source>
</evidence>
<comment type="caution">
    <text evidence="1">The sequence shown here is derived from an EMBL/GenBank/DDBJ whole genome shotgun (WGS) entry which is preliminary data.</text>
</comment>
<sequence>MKMARFQTFWIQMRKNKPLDEIRKTGQTSGTKMAFYSNIKLYLPVPTVGGPVHEDE</sequence>
<evidence type="ECO:0000313" key="1">
    <source>
        <dbReference type="EMBL" id="KAF5780026.1"/>
    </source>
</evidence>
<protein>
    <submittedName>
        <fullName evidence="1">Uncharacterized protein</fullName>
    </submittedName>
</protein>